<evidence type="ECO:0000313" key="2">
    <source>
        <dbReference type="Proteomes" id="UP000235371"/>
    </source>
</evidence>
<dbReference type="RefSeq" id="XP_024731106.1">
    <property type="nucleotide sequence ID" value="XM_024870521.1"/>
</dbReference>
<dbReference type="Proteomes" id="UP000235371">
    <property type="component" value="Unassembled WGS sequence"/>
</dbReference>
<proteinExistence type="predicted"/>
<reference evidence="1 2" key="1">
    <citation type="submission" date="2016-04" db="EMBL/GenBank/DDBJ databases">
        <title>A degradative enzymes factory behind the ericoid mycorrhizal symbiosis.</title>
        <authorList>
            <consortium name="DOE Joint Genome Institute"/>
            <person name="Martino E."/>
            <person name="Morin E."/>
            <person name="Grelet G."/>
            <person name="Kuo A."/>
            <person name="Kohler A."/>
            <person name="Daghino S."/>
            <person name="Barry K."/>
            <person name="Choi C."/>
            <person name="Cichocki N."/>
            <person name="Clum A."/>
            <person name="Copeland A."/>
            <person name="Hainaut M."/>
            <person name="Haridas S."/>
            <person name="Labutti K."/>
            <person name="Lindquist E."/>
            <person name="Lipzen A."/>
            <person name="Khouja H.-R."/>
            <person name="Murat C."/>
            <person name="Ohm R."/>
            <person name="Olson A."/>
            <person name="Spatafora J."/>
            <person name="Veneault-Fourrey C."/>
            <person name="Henrissat B."/>
            <person name="Grigoriev I."/>
            <person name="Martin F."/>
            <person name="Perotto S."/>
        </authorList>
    </citation>
    <scope>NUCLEOTIDE SEQUENCE [LARGE SCALE GENOMIC DNA]</scope>
    <source>
        <strain evidence="1 2">E</strain>
    </source>
</reference>
<name>A0A2J6STW4_9HELO</name>
<dbReference type="AlphaFoldDB" id="A0A2J6STW4"/>
<keyword evidence="2" id="KW-1185">Reference proteome</keyword>
<accession>A0A2J6STW4</accession>
<dbReference type="EMBL" id="KZ613866">
    <property type="protein sequence ID" value="PMD54202.1"/>
    <property type="molecule type" value="Genomic_DNA"/>
</dbReference>
<dbReference type="InParanoid" id="A0A2J6STW4"/>
<evidence type="ECO:0000313" key="1">
    <source>
        <dbReference type="EMBL" id="PMD54202.1"/>
    </source>
</evidence>
<organism evidence="1 2">
    <name type="scientific">Hyaloscypha bicolor E</name>
    <dbReference type="NCBI Taxonomy" id="1095630"/>
    <lineage>
        <taxon>Eukaryota</taxon>
        <taxon>Fungi</taxon>
        <taxon>Dikarya</taxon>
        <taxon>Ascomycota</taxon>
        <taxon>Pezizomycotina</taxon>
        <taxon>Leotiomycetes</taxon>
        <taxon>Helotiales</taxon>
        <taxon>Hyaloscyphaceae</taxon>
        <taxon>Hyaloscypha</taxon>
        <taxon>Hyaloscypha bicolor</taxon>
    </lineage>
</organism>
<dbReference type="GeneID" id="36578603"/>
<gene>
    <name evidence="1" type="ORF">K444DRAFT_137685</name>
</gene>
<protein>
    <submittedName>
        <fullName evidence="1">Uncharacterized protein</fullName>
    </submittedName>
</protein>
<sequence length="105" mass="11793">MVFPKIRLHCSRMTVPHTVALLAAIIGLQTFRSELLMEIITPPVHIQQDYNPMQVWLNTATDQQPYRNVGSLVGLGTREGFGDIELEVGKGTGDWWSTAYFDMGN</sequence>